<organism evidence="3 4">
    <name type="scientific">Saccharothrix algeriensis</name>
    <dbReference type="NCBI Taxonomy" id="173560"/>
    <lineage>
        <taxon>Bacteria</taxon>
        <taxon>Bacillati</taxon>
        <taxon>Actinomycetota</taxon>
        <taxon>Actinomycetes</taxon>
        <taxon>Pseudonocardiales</taxon>
        <taxon>Pseudonocardiaceae</taxon>
        <taxon>Saccharothrix</taxon>
    </lineage>
</organism>
<dbReference type="AlphaFoldDB" id="A0A8T8I6W6"/>
<feature type="region of interest" description="Disordered" evidence="1">
    <location>
        <begin position="1"/>
        <end position="20"/>
    </location>
</feature>
<sequence>MDKDHVQPGDPLTATGTGCLPGSEVRLSSLGEDVGRARADGSGTFRTGVEFATIEPGRHVVRADCGVILVGTVEVALTSSTDGAASTPVVLALFLLLGAVLLRRQLASLRRTA</sequence>
<evidence type="ECO:0000313" key="4">
    <source>
        <dbReference type="Proteomes" id="UP000671828"/>
    </source>
</evidence>
<keyword evidence="2" id="KW-0472">Membrane</keyword>
<dbReference type="EMBL" id="CP072788">
    <property type="protein sequence ID" value="QTR06391.1"/>
    <property type="molecule type" value="Genomic_DNA"/>
</dbReference>
<keyword evidence="2" id="KW-1133">Transmembrane helix</keyword>
<proteinExistence type="predicted"/>
<evidence type="ECO:0000256" key="1">
    <source>
        <dbReference type="SAM" id="MobiDB-lite"/>
    </source>
</evidence>
<evidence type="ECO:0008006" key="5">
    <source>
        <dbReference type="Google" id="ProtNLM"/>
    </source>
</evidence>
<dbReference type="Proteomes" id="UP000671828">
    <property type="component" value="Chromosome"/>
</dbReference>
<protein>
    <recommendedName>
        <fullName evidence="5">Bacterial Ig domain-containing protein</fullName>
    </recommendedName>
</protein>
<feature type="transmembrane region" description="Helical" evidence="2">
    <location>
        <begin position="83"/>
        <end position="102"/>
    </location>
</feature>
<evidence type="ECO:0000256" key="2">
    <source>
        <dbReference type="SAM" id="Phobius"/>
    </source>
</evidence>
<reference evidence="3" key="1">
    <citation type="submission" date="2021-04" db="EMBL/GenBank/DDBJ databases">
        <title>Saccharothrix algeriensis WGS.</title>
        <authorList>
            <person name="Stuskova K."/>
            <person name="Hakalova E."/>
            <person name="Tebbal A.B."/>
            <person name="Eichmeier A."/>
        </authorList>
    </citation>
    <scope>NUCLEOTIDE SEQUENCE</scope>
    <source>
        <strain evidence="3">NRRL B-24137</strain>
    </source>
</reference>
<name>A0A8T8I6W6_9PSEU</name>
<keyword evidence="2" id="KW-0812">Transmembrane</keyword>
<evidence type="ECO:0000313" key="3">
    <source>
        <dbReference type="EMBL" id="QTR06391.1"/>
    </source>
</evidence>
<accession>A0A8T8I6W6</accession>
<gene>
    <name evidence="3" type="ORF">J7S33_25575</name>
</gene>